<sequence length="132" mass="15470">MFVVKPHIREQSRKTLSTITKHPMGSNSERIVLHSLNVVSTLKGVSPIQNFFLMKPEKTPYEILKANYDSLKDRLDILSELKNLYKQDLDLKEKELYLYKQGTPSFIEHSHIDFEKAKIYVEPDFSELQMLN</sequence>
<organism evidence="2 3">
    <name type="scientific">Flavobacterium circumlabens</name>
    <dbReference type="NCBI Taxonomy" id="2133765"/>
    <lineage>
        <taxon>Bacteria</taxon>
        <taxon>Pseudomonadati</taxon>
        <taxon>Bacteroidota</taxon>
        <taxon>Flavobacteriia</taxon>
        <taxon>Flavobacteriales</taxon>
        <taxon>Flavobacteriaceae</taxon>
        <taxon>Flavobacterium</taxon>
    </lineage>
</organism>
<evidence type="ECO:0000313" key="3">
    <source>
        <dbReference type="Proteomes" id="UP000298340"/>
    </source>
</evidence>
<evidence type="ECO:0000256" key="1">
    <source>
        <dbReference type="SAM" id="Coils"/>
    </source>
</evidence>
<dbReference type="AlphaFoldDB" id="A0A4Y7UHT6"/>
<keyword evidence="1" id="KW-0175">Coiled coil</keyword>
<evidence type="ECO:0000313" key="2">
    <source>
        <dbReference type="EMBL" id="TEB45964.1"/>
    </source>
</evidence>
<feature type="coiled-coil region" evidence="1">
    <location>
        <begin position="61"/>
        <end position="95"/>
    </location>
</feature>
<gene>
    <name evidence="2" type="ORF">D0809_02895</name>
</gene>
<dbReference type="EMBL" id="QWDN01000001">
    <property type="protein sequence ID" value="TEB45964.1"/>
    <property type="molecule type" value="Genomic_DNA"/>
</dbReference>
<accession>A0A4Y7UHT6</accession>
<comment type="caution">
    <text evidence="2">The sequence shown here is derived from an EMBL/GenBank/DDBJ whole genome shotgun (WGS) entry which is preliminary data.</text>
</comment>
<reference evidence="2 3" key="1">
    <citation type="journal article" date="2018" name="Syst. Appl. Microbiol.">
        <title>Flavobacterium circumlabens sp. nov. and Flavobacterium cupreum sp. nov., two psychrotrophic species isolated from Antarctic environmental samples.</title>
        <authorList>
            <person name="Kralova S."/>
            <person name="Busse H.J."/>
            <person name="Svec P."/>
            <person name="Maslanova I."/>
            <person name="Stankova E."/>
            <person name="Bartak M."/>
            <person name="Sedlacek I."/>
        </authorList>
    </citation>
    <scope>NUCLEOTIDE SEQUENCE [LARGE SCALE GENOMIC DNA]</scope>
    <source>
        <strain evidence="2 3">CCM 8828</strain>
    </source>
</reference>
<name>A0A4Y7UHT6_9FLAO</name>
<protein>
    <submittedName>
        <fullName evidence="2">Uncharacterized protein</fullName>
    </submittedName>
</protein>
<proteinExistence type="predicted"/>
<dbReference type="Proteomes" id="UP000298340">
    <property type="component" value="Unassembled WGS sequence"/>
</dbReference>